<proteinExistence type="predicted"/>
<dbReference type="SUPFAM" id="SSF50156">
    <property type="entry name" value="PDZ domain-like"/>
    <property type="match status" value="1"/>
</dbReference>
<dbReference type="InterPro" id="IPR047138">
    <property type="entry name" value="RHPN1_2"/>
</dbReference>
<comment type="caution">
    <text evidence="4">The sequence shown here is derived from an EMBL/GenBank/DDBJ whole genome shotgun (WGS) entry which is preliminary data.</text>
</comment>
<dbReference type="EMBL" id="JAODUP010000037">
    <property type="protein sequence ID" value="KAK2166670.1"/>
    <property type="molecule type" value="Genomic_DNA"/>
</dbReference>
<dbReference type="Pfam" id="PF03097">
    <property type="entry name" value="BRO1"/>
    <property type="match status" value="1"/>
</dbReference>
<organism evidence="4 5">
    <name type="scientific">Paralvinella palmiformis</name>
    <dbReference type="NCBI Taxonomy" id="53620"/>
    <lineage>
        <taxon>Eukaryota</taxon>
        <taxon>Metazoa</taxon>
        <taxon>Spiralia</taxon>
        <taxon>Lophotrochozoa</taxon>
        <taxon>Annelida</taxon>
        <taxon>Polychaeta</taxon>
        <taxon>Sedentaria</taxon>
        <taxon>Canalipalpata</taxon>
        <taxon>Terebellida</taxon>
        <taxon>Terebelliformia</taxon>
        <taxon>Alvinellidae</taxon>
        <taxon>Paralvinella</taxon>
    </lineage>
</organism>
<reference evidence="4" key="1">
    <citation type="journal article" date="2023" name="Mol. Biol. Evol.">
        <title>Third-Generation Sequencing Reveals the Adaptive Role of the Epigenome in Three Deep-Sea Polychaetes.</title>
        <authorList>
            <person name="Perez M."/>
            <person name="Aroh O."/>
            <person name="Sun Y."/>
            <person name="Lan Y."/>
            <person name="Juniper S.K."/>
            <person name="Young C.R."/>
            <person name="Angers B."/>
            <person name="Qian P.Y."/>
        </authorList>
    </citation>
    <scope>NUCLEOTIDE SEQUENCE</scope>
    <source>
        <strain evidence="4">P08H-3</strain>
    </source>
</reference>
<dbReference type="AlphaFoldDB" id="A0AAD9K908"/>
<evidence type="ECO:0000256" key="1">
    <source>
        <dbReference type="SAM" id="MobiDB-lite"/>
    </source>
</evidence>
<evidence type="ECO:0000259" key="3">
    <source>
        <dbReference type="PROSITE" id="PS51180"/>
    </source>
</evidence>
<feature type="domain" description="BRO1" evidence="3">
    <location>
        <begin position="119"/>
        <end position="512"/>
    </location>
</feature>
<dbReference type="InterPro" id="IPR001478">
    <property type="entry name" value="PDZ"/>
</dbReference>
<dbReference type="Proteomes" id="UP001208570">
    <property type="component" value="Unassembled WGS sequence"/>
</dbReference>
<protein>
    <recommendedName>
        <fullName evidence="6">Rhophilin-2</fullName>
    </recommendedName>
</protein>
<dbReference type="PANTHER" id="PTHR23031:SF15">
    <property type="entry name" value="LD12055P"/>
    <property type="match status" value="1"/>
</dbReference>
<dbReference type="GO" id="GO:0051497">
    <property type="term" value="P:negative regulation of stress fiber assembly"/>
    <property type="evidence" value="ECO:0007669"/>
    <property type="project" value="TreeGrafter"/>
</dbReference>
<feature type="region of interest" description="Disordered" evidence="1">
    <location>
        <begin position="1"/>
        <end position="20"/>
    </location>
</feature>
<dbReference type="SMART" id="SM01041">
    <property type="entry name" value="BRO1"/>
    <property type="match status" value="1"/>
</dbReference>
<dbReference type="PANTHER" id="PTHR23031">
    <property type="entry name" value="RHOPHILIN"/>
    <property type="match status" value="1"/>
</dbReference>
<evidence type="ECO:0000313" key="5">
    <source>
        <dbReference type="Proteomes" id="UP001208570"/>
    </source>
</evidence>
<feature type="domain" description="PDZ" evidence="2">
    <location>
        <begin position="526"/>
        <end position="592"/>
    </location>
</feature>
<dbReference type="PROSITE" id="PS50106">
    <property type="entry name" value="PDZ"/>
    <property type="match status" value="1"/>
</dbReference>
<evidence type="ECO:0008006" key="6">
    <source>
        <dbReference type="Google" id="ProtNLM"/>
    </source>
</evidence>
<name>A0AAD9K908_9ANNE</name>
<dbReference type="Pfam" id="PF00595">
    <property type="entry name" value="PDZ"/>
    <property type="match status" value="1"/>
</dbReference>
<evidence type="ECO:0000259" key="2">
    <source>
        <dbReference type="PROSITE" id="PS50106"/>
    </source>
</evidence>
<dbReference type="Gene3D" id="2.30.42.10">
    <property type="match status" value="1"/>
</dbReference>
<dbReference type="SMART" id="SM00228">
    <property type="entry name" value="PDZ"/>
    <property type="match status" value="1"/>
</dbReference>
<accession>A0AAD9K908</accession>
<sequence>MLKWAVSGGSGGKGASTTCTRATPSCHLVPQSTTNEVNNNDDVNCGQLPPLPRHHHVKRHNIADTVDGKCQFIKGSDPLYQTARGKLQSRRSRLNDHINRELRLRSGAENLLNCTKCIPMIPLGLKETKDVSFLSAFKKFISEHYFENGDVYQNSVESIEAIRQACRTPVRTDEGVELLFRYYNHLYFVERRFFAPQINLGIYFEWYDSLTGVPSCQKTIGFEKGSILFNVGALYTQTGARQDRSNAEGLQKAVDSFQKSAGAFKYLREHFTHAPSKDMQKPTLDMLIVLMTAQSQECLFELRLLQGINSDMVTHFSIAHEAAVVCDLYKQTEIKVLVEAVNQHIPAPWVALIQSKALYYRGLSHFHSAIAVLDQDDSDDVEKLREHFDDLHIWNPNRKFEQSVASKVPKSPEERKLFAKAHLHQAILANEDALRIHNQSRQLRKIDTFHEILRKSHDRSLLKFSTLEEEDDFTELVPAPAVHPKAQTISTPTMPDFSMYKVEDLFFNLGPAAIFCAQHSWTAPRIVEVRKSEGQEFGFSIRGDSPVIVAAVDRSSLAEKSGMKVGDFIIGVHETDARWFKHEETVALIRQSEFSSRNARNGTEIPRHRIRERDPTPKTSKVQLWIKLFRIGWFSVVVEKKKEQLEREKSGSAQDSDVVLFVGQRSVVYDAMPRNRVTVVICLWYPEFAGGHFFYLTADGRNKGGPPAKFRFLSELPVDAFHELSVAVSDNKLAYIYDSEPIIDASKLTPPHELSGTGRSMIDRRSLSIR</sequence>
<keyword evidence="5" id="KW-1185">Reference proteome</keyword>
<dbReference type="InterPro" id="IPR036274">
    <property type="entry name" value="HR1_rpt_sf"/>
</dbReference>
<gene>
    <name evidence="4" type="ORF">LSH36_37g16032</name>
</gene>
<evidence type="ECO:0000313" key="4">
    <source>
        <dbReference type="EMBL" id="KAK2166670.1"/>
    </source>
</evidence>
<dbReference type="SUPFAM" id="SSF46585">
    <property type="entry name" value="HR1 repeat"/>
    <property type="match status" value="1"/>
</dbReference>
<dbReference type="InterPro" id="IPR004328">
    <property type="entry name" value="BRO1_dom"/>
</dbReference>
<dbReference type="InterPro" id="IPR038499">
    <property type="entry name" value="BRO1_sf"/>
</dbReference>
<dbReference type="InterPro" id="IPR036034">
    <property type="entry name" value="PDZ_sf"/>
</dbReference>
<dbReference type="PROSITE" id="PS51180">
    <property type="entry name" value="BRO1"/>
    <property type="match status" value="1"/>
</dbReference>
<dbReference type="Gene3D" id="1.25.40.280">
    <property type="entry name" value="alix/aip1 like domains"/>
    <property type="match status" value="1"/>
</dbReference>